<evidence type="ECO:0000313" key="2">
    <source>
        <dbReference type="EMBL" id="KAG0022851.1"/>
    </source>
</evidence>
<evidence type="ECO:0000313" key="3">
    <source>
        <dbReference type="Proteomes" id="UP000703661"/>
    </source>
</evidence>
<proteinExistence type="predicted"/>
<name>A0A9P6N3U5_9FUNG</name>
<dbReference type="AlphaFoldDB" id="A0A9P6N3U5"/>
<dbReference type="Proteomes" id="UP000703661">
    <property type="component" value="Unassembled WGS sequence"/>
</dbReference>
<feature type="non-terminal residue" evidence="2">
    <location>
        <position position="146"/>
    </location>
</feature>
<comment type="caution">
    <text evidence="2">The sequence shown here is derived from an EMBL/GenBank/DDBJ whole genome shotgun (WGS) entry which is preliminary data.</text>
</comment>
<organism evidence="2 3">
    <name type="scientific">Entomortierella chlamydospora</name>
    <dbReference type="NCBI Taxonomy" id="101097"/>
    <lineage>
        <taxon>Eukaryota</taxon>
        <taxon>Fungi</taxon>
        <taxon>Fungi incertae sedis</taxon>
        <taxon>Mucoromycota</taxon>
        <taxon>Mortierellomycotina</taxon>
        <taxon>Mortierellomycetes</taxon>
        <taxon>Mortierellales</taxon>
        <taxon>Mortierellaceae</taxon>
        <taxon>Entomortierella</taxon>
    </lineage>
</organism>
<gene>
    <name evidence="2" type="ORF">BGZ80_011002</name>
</gene>
<dbReference type="EMBL" id="JAAAID010000083">
    <property type="protein sequence ID" value="KAG0022851.1"/>
    <property type="molecule type" value="Genomic_DNA"/>
</dbReference>
<protein>
    <submittedName>
        <fullName evidence="2">Uncharacterized protein</fullName>
    </submittedName>
</protein>
<evidence type="ECO:0000256" key="1">
    <source>
        <dbReference type="SAM" id="MobiDB-lite"/>
    </source>
</evidence>
<feature type="compositionally biased region" description="Polar residues" evidence="1">
    <location>
        <begin position="23"/>
        <end position="40"/>
    </location>
</feature>
<accession>A0A9P6N3U5</accession>
<keyword evidence="3" id="KW-1185">Reference proteome</keyword>
<feature type="region of interest" description="Disordered" evidence="1">
    <location>
        <begin position="1"/>
        <end position="40"/>
    </location>
</feature>
<reference evidence="2" key="1">
    <citation type="journal article" date="2020" name="Fungal Divers.">
        <title>Resolving the Mortierellaceae phylogeny through synthesis of multi-gene phylogenetics and phylogenomics.</title>
        <authorList>
            <person name="Vandepol N."/>
            <person name="Liber J."/>
            <person name="Desiro A."/>
            <person name="Na H."/>
            <person name="Kennedy M."/>
            <person name="Barry K."/>
            <person name="Grigoriev I.V."/>
            <person name="Miller A.N."/>
            <person name="O'Donnell K."/>
            <person name="Stajich J.E."/>
            <person name="Bonito G."/>
        </authorList>
    </citation>
    <scope>NUCLEOTIDE SEQUENCE</scope>
    <source>
        <strain evidence="2">NRRL 2769</strain>
    </source>
</reference>
<feature type="compositionally biased region" description="Pro residues" evidence="1">
    <location>
        <begin position="1"/>
        <end position="13"/>
    </location>
</feature>
<sequence length="146" mass="14925">PIVAQPPPGPQPGSQPRTDPSPIATSDGNNTPTKTQGNNIHATVTNSSSAVIQIVSTVTVINGATTTLVATITSPQPVQQVAPAASSLPKAPQSVFVIQSATYGKVLPAAGPSDDQNFWGPLVGMKSSAYVKSSPTLQIPFAGRRE</sequence>